<dbReference type="InterPro" id="IPR010255">
    <property type="entry name" value="Haem_peroxidase_sf"/>
</dbReference>
<keyword evidence="3" id="KW-0560">Oxidoreductase</keyword>
<dbReference type="InterPro" id="IPR050783">
    <property type="entry name" value="Oxylipin_biosynth_metab"/>
</dbReference>
<dbReference type="OrthoDB" id="9765610at2"/>
<keyword evidence="6" id="KW-1185">Reference proteome</keyword>
<dbReference type="SUPFAM" id="SSF48113">
    <property type="entry name" value="Heme-dependent peroxidases"/>
    <property type="match status" value="1"/>
</dbReference>
<dbReference type="EMBL" id="BLIV01000004">
    <property type="protein sequence ID" value="GFE50457.1"/>
    <property type="molecule type" value="Genomic_DNA"/>
</dbReference>
<dbReference type="InterPro" id="IPR019791">
    <property type="entry name" value="Haem_peroxidase_animal"/>
</dbReference>
<dbReference type="GO" id="GO:0005737">
    <property type="term" value="C:cytoplasm"/>
    <property type="evidence" value="ECO:0007669"/>
    <property type="project" value="TreeGrafter"/>
</dbReference>
<evidence type="ECO:0000256" key="3">
    <source>
        <dbReference type="ARBA" id="ARBA00023002"/>
    </source>
</evidence>
<reference evidence="5 6" key="1">
    <citation type="submission" date="2019-12" db="EMBL/GenBank/DDBJ databases">
        <title>Roseobacter cerasinus sp. nov., isolated from seawater around aquaculture.</title>
        <authorList>
            <person name="Muramatsu S."/>
            <person name="Takabe Y."/>
            <person name="Mori K."/>
            <person name="Takaichi S."/>
            <person name="Hanada S."/>
        </authorList>
    </citation>
    <scope>NUCLEOTIDE SEQUENCE [LARGE SCALE GENOMIC DNA]</scope>
    <source>
        <strain evidence="5 6">AI77</strain>
    </source>
</reference>
<evidence type="ECO:0000256" key="1">
    <source>
        <dbReference type="ARBA" id="ARBA00022723"/>
    </source>
</evidence>
<dbReference type="GO" id="GO:0016702">
    <property type="term" value="F:oxidoreductase activity, acting on single donors with incorporation of molecular oxygen, incorporation of two atoms of oxygen"/>
    <property type="evidence" value="ECO:0007669"/>
    <property type="project" value="TreeGrafter"/>
</dbReference>
<dbReference type="GO" id="GO:0004601">
    <property type="term" value="F:peroxidase activity"/>
    <property type="evidence" value="ECO:0007669"/>
    <property type="project" value="InterPro"/>
</dbReference>
<dbReference type="InterPro" id="IPR037120">
    <property type="entry name" value="Haem_peroxidase_sf_animal"/>
</dbReference>
<evidence type="ECO:0008006" key="7">
    <source>
        <dbReference type="Google" id="ProtNLM"/>
    </source>
</evidence>
<proteinExistence type="predicted"/>
<dbReference type="GO" id="GO:0006631">
    <property type="term" value="P:fatty acid metabolic process"/>
    <property type="evidence" value="ECO:0007669"/>
    <property type="project" value="UniProtKB-ARBA"/>
</dbReference>
<dbReference type="Proteomes" id="UP000436522">
    <property type="component" value="Unassembled WGS sequence"/>
</dbReference>
<dbReference type="PANTHER" id="PTHR11903:SF39">
    <property type="entry name" value="PROSTAGLANDIN G_H SYNTHASE 2-LIKE"/>
    <property type="match status" value="1"/>
</dbReference>
<dbReference type="GO" id="GO:0006979">
    <property type="term" value="P:response to oxidative stress"/>
    <property type="evidence" value="ECO:0007669"/>
    <property type="project" value="InterPro"/>
</dbReference>
<accession>A0A640VRN9</accession>
<keyword evidence="4" id="KW-0408">Iron</keyword>
<dbReference type="GO" id="GO:0046872">
    <property type="term" value="F:metal ion binding"/>
    <property type="evidence" value="ECO:0007669"/>
    <property type="project" value="UniProtKB-KW"/>
</dbReference>
<dbReference type="PANTHER" id="PTHR11903">
    <property type="entry name" value="PROSTAGLANDIN G/H SYNTHASE"/>
    <property type="match status" value="1"/>
</dbReference>
<keyword evidence="1" id="KW-0479">Metal-binding</keyword>
<dbReference type="GO" id="GO:0020037">
    <property type="term" value="F:heme binding"/>
    <property type="evidence" value="ECO:0007669"/>
    <property type="project" value="InterPro"/>
</dbReference>
<dbReference type="Gene3D" id="1.10.640.10">
    <property type="entry name" value="Haem peroxidase domain superfamily, animal type"/>
    <property type="match status" value="1"/>
</dbReference>
<organism evidence="5 6">
    <name type="scientific">Roseobacter cerasinus</name>
    <dbReference type="NCBI Taxonomy" id="2602289"/>
    <lineage>
        <taxon>Bacteria</taxon>
        <taxon>Pseudomonadati</taxon>
        <taxon>Pseudomonadota</taxon>
        <taxon>Alphaproteobacteria</taxon>
        <taxon>Rhodobacterales</taxon>
        <taxon>Roseobacteraceae</taxon>
        <taxon>Roseobacter</taxon>
    </lineage>
</organism>
<evidence type="ECO:0000313" key="6">
    <source>
        <dbReference type="Proteomes" id="UP000436522"/>
    </source>
</evidence>
<keyword evidence="2" id="KW-0223">Dioxygenase</keyword>
<sequence>MWQGERLGWWILAPASITTGVWSAPVLDQSWASLTDTEWSTRHLGISPLDHSSLPAWEKISPLFQRMCPKSTCLFPSFAQYLTDGFIRTRTDEKVQDRLKKDTSNHNIDLCPLYGRTDAQTRALRIKDPASEDRGTLKSQLLGDGAFGPFLFDGDDIHKDFKGILDDPLGLGNLDQAIAEATADDKPEVAERVRAKRGRLFAFGSDRASSVPRTAMIDTLLLREHNRLASELGTRYADWDDDRVFETARNIVIVQFIKMVVEDYINHIAPTHYRLKADPKAAWGAKWNRPNWITTEFSLLYRWHALIPDEIRWGATTHKTNPAIPWT</sequence>
<protein>
    <recommendedName>
        <fullName evidence="7">Heme peroxidase</fullName>
    </recommendedName>
</protein>
<evidence type="ECO:0000256" key="4">
    <source>
        <dbReference type="ARBA" id="ARBA00023004"/>
    </source>
</evidence>
<dbReference type="PRINTS" id="PR00457">
    <property type="entry name" value="ANPEROXIDASE"/>
</dbReference>
<dbReference type="Pfam" id="PF03098">
    <property type="entry name" value="An_peroxidase"/>
    <property type="match status" value="1"/>
</dbReference>
<dbReference type="AlphaFoldDB" id="A0A640VRN9"/>
<evidence type="ECO:0000313" key="5">
    <source>
        <dbReference type="EMBL" id="GFE50457.1"/>
    </source>
</evidence>
<dbReference type="PROSITE" id="PS50292">
    <property type="entry name" value="PEROXIDASE_3"/>
    <property type="match status" value="1"/>
</dbReference>
<name>A0A640VRN9_9RHOB</name>
<evidence type="ECO:0000256" key="2">
    <source>
        <dbReference type="ARBA" id="ARBA00022964"/>
    </source>
</evidence>
<dbReference type="RefSeq" id="WP_159977264.1">
    <property type="nucleotide sequence ID" value="NZ_BLIV01000004.1"/>
</dbReference>
<comment type="caution">
    <text evidence="5">The sequence shown here is derived from an EMBL/GenBank/DDBJ whole genome shotgun (WGS) entry which is preliminary data.</text>
</comment>
<gene>
    <name evidence="5" type="ORF">So717_22100</name>
</gene>
<dbReference type="GO" id="GO:0004666">
    <property type="term" value="F:prostaglandin-endoperoxide synthase activity"/>
    <property type="evidence" value="ECO:0007669"/>
    <property type="project" value="TreeGrafter"/>
</dbReference>